<dbReference type="Pfam" id="PF00795">
    <property type="entry name" value="CN_hydrolase"/>
    <property type="match status" value="1"/>
</dbReference>
<evidence type="ECO:0000256" key="8">
    <source>
        <dbReference type="HAMAP-Rule" id="MF_01148"/>
    </source>
</evidence>
<keyword evidence="12" id="KW-1185">Reference proteome</keyword>
<comment type="function">
    <text evidence="8">Catalyzes the phospholipid dependent N-acylation of the N-terminal cysteine of apolipoprotein, the last step in lipoprotein maturation.</text>
</comment>
<name>A0ABP5E5H4_9ACTN</name>
<dbReference type="InterPro" id="IPR036526">
    <property type="entry name" value="C-N_Hydrolase_sf"/>
</dbReference>
<proteinExistence type="inferred from homology"/>
<sequence>MSEQEAGGPGRRRWFRRRPSREAVRLAALALLAGAALNLAFAPVGWWPVAPLAVAAASALFSVAAGSPSMGRGGRATGGSAGRRGMVVGFWFGTGFCWVAFQFLRVFGPGAQEAVGVIESLYFIPFGWAMARVSRTRFAPLWQACLWVGEEFVRSRWPFGGFSWGRLAFSQPDSPFTPLAAVGGAPLVTFAVALTGTLLWRAVVVLRREQQAGREAGARFAAGRFSGVQWAAVLLVAALAAPMAGFAVPLRSPDAGTPLRIALIQGNVPRLGFGREEQQAAVLDNHVKETEALAADIRAGKAVKPDVVVWPENGSDMDPYTDPGVKDEIQRAVDAVGVPVLVGAVINANPEGTNVLNRLIVWTPGADGGMGATYDKTHLVPFGEYLPFRDILTKMIKRFNMIPRDFVPGHGRGDLTLGGVPVAAVICFEVAYDDVVRNAVNGGGQVLLVPSNNASYMGTGQTYQQLAIARLRAVEHGRWTLEAATSGVSAVIDPRGKVLARTGEYQARYLDMEVRRGTERTFADKVGAWPEYLFALAGLVAAIGLAGARTTLRRVRALIPGIRGRADTLPDAAPEENTVTSPERDAASLTAAAKGRTR</sequence>
<evidence type="ECO:0000256" key="9">
    <source>
        <dbReference type="SAM" id="MobiDB-lite"/>
    </source>
</evidence>
<dbReference type="CDD" id="cd07571">
    <property type="entry name" value="ALP_N-acyl_transferase"/>
    <property type="match status" value="1"/>
</dbReference>
<evidence type="ECO:0000256" key="1">
    <source>
        <dbReference type="ARBA" id="ARBA00004651"/>
    </source>
</evidence>
<comment type="similarity">
    <text evidence="8">Belongs to the CN hydrolase family. Apolipoprotein N-acyltransferase subfamily.</text>
</comment>
<dbReference type="SUPFAM" id="SSF56317">
    <property type="entry name" value="Carbon-nitrogen hydrolase"/>
    <property type="match status" value="1"/>
</dbReference>
<dbReference type="EMBL" id="BAAAQM010000046">
    <property type="protein sequence ID" value="GAA1992045.1"/>
    <property type="molecule type" value="Genomic_DNA"/>
</dbReference>
<feature type="transmembrane region" description="Helical" evidence="8">
    <location>
        <begin position="529"/>
        <end position="548"/>
    </location>
</feature>
<keyword evidence="3 8" id="KW-0808">Transferase</keyword>
<feature type="transmembrane region" description="Helical" evidence="8">
    <location>
        <begin position="23"/>
        <end position="41"/>
    </location>
</feature>
<dbReference type="PANTHER" id="PTHR38686">
    <property type="entry name" value="APOLIPOPROTEIN N-ACYLTRANSFERASE"/>
    <property type="match status" value="1"/>
</dbReference>
<evidence type="ECO:0000259" key="10">
    <source>
        <dbReference type="PROSITE" id="PS50263"/>
    </source>
</evidence>
<organism evidence="11 12">
    <name type="scientific">Catenulispora subtropica</name>
    <dbReference type="NCBI Taxonomy" id="450798"/>
    <lineage>
        <taxon>Bacteria</taxon>
        <taxon>Bacillati</taxon>
        <taxon>Actinomycetota</taxon>
        <taxon>Actinomycetes</taxon>
        <taxon>Catenulisporales</taxon>
        <taxon>Catenulisporaceae</taxon>
        <taxon>Catenulispora</taxon>
    </lineage>
</organism>
<keyword evidence="6 8" id="KW-0472">Membrane</keyword>
<dbReference type="PANTHER" id="PTHR38686:SF1">
    <property type="entry name" value="APOLIPOPROTEIN N-ACYLTRANSFERASE"/>
    <property type="match status" value="1"/>
</dbReference>
<evidence type="ECO:0000256" key="7">
    <source>
        <dbReference type="ARBA" id="ARBA00023315"/>
    </source>
</evidence>
<dbReference type="Proteomes" id="UP001499854">
    <property type="component" value="Unassembled WGS sequence"/>
</dbReference>
<dbReference type="InterPro" id="IPR045378">
    <property type="entry name" value="LNT_N"/>
</dbReference>
<gene>
    <name evidence="8 11" type="primary">lnt</name>
    <name evidence="11" type="ORF">GCM10009838_64580</name>
</gene>
<evidence type="ECO:0000313" key="11">
    <source>
        <dbReference type="EMBL" id="GAA1992045.1"/>
    </source>
</evidence>
<keyword evidence="5 8" id="KW-1133">Transmembrane helix</keyword>
<accession>A0ABP5E5H4</accession>
<protein>
    <recommendedName>
        <fullName evidence="8">Apolipoprotein N-acyltransferase</fullName>
        <shortName evidence="8">ALP N-acyltransferase</shortName>
        <ecNumber evidence="8">2.3.1.269</ecNumber>
    </recommendedName>
</protein>
<comment type="catalytic activity">
    <reaction evidence="8">
        <text>N-terminal S-1,2-diacyl-sn-glyceryl-L-cysteinyl-[lipoprotein] + a glycerophospholipid = N-acyl-S-1,2-diacyl-sn-glyceryl-L-cysteinyl-[lipoprotein] + a 2-acyl-sn-glycero-3-phospholipid + H(+)</text>
        <dbReference type="Rhea" id="RHEA:48228"/>
        <dbReference type="Rhea" id="RHEA-COMP:14681"/>
        <dbReference type="Rhea" id="RHEA-COMP:14684"/>
        <dbReference type="ChEBI" id="CHEBI:15378"/>
        <dbReference type="ChEBI" id="CHEBI:136912"/>
        <dbReference type="ChEBI" id="CHEBI:140656"/>
        <dbReference type="ChEBI" id="CHEBI:140657"/>
        <dbReference type="ChEBI" id="CHEBI:140660"/>
        <dbReference type="EC" id="2.3.1.269"/>
    </reaction>
</comment>
<dbReference type="Pfam" id="PF20154">
    <property type="entry name" value="LNT_N"/>
    <property type="match status" value="1"/>
</dbReference>
<keyword evidence="4 8" id="KW-0812">Transmembrane</keyword>
<comment type="caution">
    <text evidence="11">The sequence shown here is derived from an EMBL/GenBank/DDBJ whole genome shotgun (WGS) entry which is preliminary data.</text>
</comment>
<evidence type="ECO:0000256" key="2">
    <source>
        <dbReference type="ARBA" id="ARBA00022475"/>
    </source>
</evidence>
<reference evidence="12" key="1">
    <citation type="journal article" date="2019" name="Int. J. Syst. Evol. Microbiol.">
        <title>The Global Catalogue of Microorganisms (GCM) 10K type strain sequencing project: providing services to taxonomists for standard genome sequencing and annotation.</title>
        <authorList>
            <consortium name="The Broad Institute Genomics Platform"/>
            <consortium name="The Broad Institute Genome Sequencing Center for Infectious Disease"/>
            <person name="Wu L."/>
            <person name="Ma J."/>
        </authorList>
    </citation>
    <scope>NUCLEOTIDE SEQUENCE [LARGE SCALE GENOMIC DNA]</scope>
    <source>
        <strain evidence="12">JCM 16013</strain>
    </source>
</reference>
<feature type="transmembrane region" description="Helical" evidence="8">
    <location>
        <begin position="179"/>
        <end position="206"/>
    </location>
</feature>
<feature type="transmembrane region" description="Helical" evidence="8">
    <location>
        <begin position="86"/>
        <end position="104"/>
    </location>
</feature>
<comment type="pathway">
    <text evidence="8">Protein modification; lipoprotein biosynthesis (N-acyl transfer).</text>
</comment>
<keyword evidence="7 8" id="KW-0012">Acyltransferase</keyword>
<keyword evidence="2 8" id="KW-1003">Cell membrane</keyword>
<dbReference type="InterPro" id="IPR003010">
    <property type="entry name" value="C-N_Hydrolase"/>
</dbReference>
<dbReference type="HAMAP" id="MF_01148">
    <property type="entry name" value="Lnt"/>
    <property type="match status" value="1"/>
</dbReference>
<evidence type="ECO:0000256" key="3">
    <source>
        <dbReference type="ARBA" id="ARBA00022679"/>
    </source>
</evidence>
<dbReference type="EC" id="2.3.1.269" evidence="8"/>
<feature type="region of interest" description="Disordered" evidence="9">
    <location>
        <begin position="566"/>
        <end position="598"/>
    </location>
</feature>
<evidence type="ECO:0000313" key="12">
    <source>
        <dbReference type="Proteomes" id="UP001499854"/>
    </source>
</evidence>
<feature type="transmembrane region" description="Helical" evidence="8">
    <location>
        <begin position="227"/>
        <end position="250"/>
    </location>
</feature>
<comment type="subcellular location">
    <subcellularLocation>
        <location evidence="1 8">Cell membrane</location>
        <topology evidence="1 8">Multi-pass membrane protein</topology>
    </subcellularLocation>
</comment>
<dbReference type="InterPro" id="IPR004563">
    <property type="entry name" value="Apolipo_AcylTrfase"/>
</dbReference>
<evidence type="ECO:0000256" key="5">
    <source>
        <dbReference type="ARBA" id="ARBA00022989"/>
    </source>
</evidence>
<evidence type="ECO:0000256" key="6">
    <source>
        <dbReference type="ARBA" id="ARBA00023136"/>
    </source>
</evidence>
<feature type="domain" description="CN hydrolase" evidence="10">
    <location>
        <begin position="259"/>
        <end position="516"/>
    </location>
</feature>
<evidence type="ECO:0000256" key="4">
    <source>
        <dbReference type="ARBA" id="ARBA00022692"/>
    </source>
</evidence>
<dbReference type="PROSITE" id="PS50263">
    <property type="entry name" value="CN_HYDROLASE"/>
    <property type="match status" value="1"/>
</dbReference>
<feature type="transmembrane region" description="Helical" evidence="8">
    <location>
        <begin position="47"/>
        <end position="65"/>
    </location>
</feature>
<dbReference type="RefSeq" id="WP_344660935.1">
    <property type="nucleotide sequence ID" value="NZ_BAAAQM010000046.1"/>
</dbReference>
<dbReference type="NCBIfam" id="TIGR00546">
    <property type="entry name" value="lnt"/>
    <property type="match status" value="1"/>
</dbReference>
<dbReference type="Gene3D" id="3.60.110.10">
    <property type="entry name" value="Carbon-nitrogen hydrolase"/>
    <property type="match status" value="1"/>
</dbReference>